<dbReference type="PANTHER" id="PTHR43166:SF15">
    <property type="entry name" value="HISTIDINE TRANSPORT ATP-BINDING PROTEIN HISP"/>
    <property type="match status" value="1"/>
</dbReference>
<accession>A0A0H5LPZ9</accession>
<dbReference type="SMART" id="SM00382">
    <property type="entry name" value="AAA"/>
    <property type="match status" value="1"/>
</dbReference>
<evidence type="ECO:0000259" key="7">
    <source>
        <dbReference type="PROSITE" id="PS50893"/>
    </source>
</evidence>
<dbReference type="Proteomes" id="UP000043316">
    <property type="component" value="Unassembled WGS sequence"/>
</dbReference>
<comment type="similarity">
    <text evidence="2">Belongs to the ABC transporter superfamily.</text>
</comment>
<feature type="domain" description="ABC transporter" evidence="7">
    <location>
        <begin position="28"/>
        <end position="274"/>
    </location>
</feature>
<evidence type="ECO:0000256" key="1">
    <source>
        <dbReference type="ARBA" id="ARBA00004417"/>
    </source>
</evidence>
<sequence length="279" mass="31090">MMDIIETMNSASETMTDTSETKIAETKLSVTELHKHYGEHEVLKGVSLSAKAGDVISIIGSSGSGKSTFLRCINFLEKPSEGSISVNNQDIRLVRDKDGQLKVFDKKELQLLRTRLTMVFQHFNLWSHMTVLENVMEAPIQVLGLSKSIAKERAIRYLDKVGIDERARAKYPVHLSGGQQQRVSIARALAMEPDVLLFDEPTSALDPELVGEVLRIMQKLAEEGKTMVVVTHEMEFARHVSSHVIFLHKGVIEEEGPPAELFGNPKSPRLQQFLSGALK</sequence>
<dbReference type="CDD" id="cd03262">
    <property type="entry name" value="ABC_HisP_GlnQ"/>
    <property type="match status" value="1"/>
</dbReference>
<keyword evidence="3" id="KW-0813">Transport</keyword>
<dbReference type="PANTHER" id="PTHR43166">
    <property type="entry name" value="AMINO ACID IMPORT ATP-BINDING PROTEIN"/>
    <property type="match status" value="1"/>
</dbReference>
<keyword evidence="4" id="KW-0547">Nucleotide-binding</keyword>
<comment type="subcellular location">
    <subcellularLocation>
        <location evidence="1">Cell inner membrane</location>
        <topology evidence="1">Peripheral membrane protein</topology>
    </subcellularLocation>
</comment>
<dbReference type="GO" id="GO:0005524">
    <property type="term" value="F:ATP binding"/>
    <property type="evidence" value="ECO:0007669"/>
    <property type="project" value="UniProtKB-KW"/>
</dbReference>
<evidence type="ECO:0000256" key="3">
    <source>
        <dbReference type="ARBA" id="ARBA00022448"/>
    </source>
</evidence>
<dbReference type="FunFam" id="3.40.50.300:FF:000020">
    <property type="entry name" value="Amino acid ABC transporter ATP-binding component"/>
    <property type="match status" value="1"/>
</dbReference>
<evidence type="ECO:0000256" key="5">
    <source>
        <dbReference type="ARBA" id="ARBA00022840"/>
    </source>
</evidence>
<dbReference type="GO" id="GO:0016887">
    <property type="term" value="F:ATP hydrolysis activity"/>
    <property type="evidence" value="ECO:0007669"/>
    <property type="project" value="InterPro"/>
</dbReference>
<dbReference type="InterPro" id="IPR017871">
    <property type="entry name" value="ABC_transporter-like_CS"/>
</dbReference>
<dbReference type="PROSITE" id="PS00211">
    <property type="entry name" value="ABC_TRANSPORTER_1"/>
    <property type="match status" value="1"/>
</dbReference>
<gene>
    <name evidence="8" type="primary">hisP</name>
    <name evidence="8" type="ORF">ERS008476_00015</name>
</gene>
<evidence type="ECO:0000313" key="9">
    <source>
        <dbReference type="Proteomes" id="UP000043316"/>
    </source>
</evidence>
<dbReference type="GO" id="GO:0005886">
    <property type="term" value="C:plasma membrane"/>
    <property type="evidence" value="ECO:0007669"/>
    <property type="project" value="UniProtKB-SubCell"/>
</dbReference>
<proteinExistence type="inferred from homology"/>
<keyword evidence="5" id="KW-0067">ATP-binding</keyword>
<dbReference type="AlphaFoldDB" id="A0A0H5LPZ9"/>
<reference evidence="9" key="1">
    <citation type="submission" date="2015-03" db="EMBL/GenBank/DDBJ databases">
        <authorList>
            <consortium name="Pathogen Informatics"/>
        </authorList>
    </citation>
    <scope>NUCLEOTIDE SEQUENCE [LARGE SCALE GENOMIC DNA]</scope>
    <source>
        <strain evidence="9">R148</strain>
    </source>
</reference>
<protein>
    <submittedName>
        <fullName evidence="8">Histidine/lysine/arginine/ornithine transporter subunit</fullName>
    </submittedName>
</protein>
<name>A0A0H5LPZ9_YERIN</name>
<dbReference type="Pfam" id="PF00005">
    <property type="entry name" value="ABC_tran"/>
    <property type="match status" value="1"/>
</dbReference>
<dbReference type="InterPro" id="IPR027417">
    <property type="entry name" value="P-loop_NTPase"/>
</dbReference>
<dbReference type="SUPFAM" id="SSF52540">
    <property type="entry name" value="P-loop containing nucleoside triphosphate hydrolases"/>
    <property type="match status" value="1"/>
</dbReference>
<dbReference type="PROSITE" id="PS50893">
    <property type="entry name" value="ABC_TRANSPORTER_2"/>
    <property type="match status" value="1"/>
</dbReference>
<dbReference type="EMBL" id="CWJI01000001">
    <property type="protein sequence ID" value="CRY53133.1"/>
    <property type="molecule type" value="Genomic_DNA"/>
</dbReference>
<keyword evidence="6" id="KW-0029">Amino-acid transport</keyword>
<organism evidence="8 9">
    <name type="scientific">Yersinia intermedia</name>
    <dbReference type="NCBI Taxonomy" id="631"/>
    <lineage>
        <taxon>Bacteria</taxon>
        <taxon>Pseudomonadati</taxon>
        <taxon>Pseudomonadota</taxon>
        <taxon>Gammaproteobacteria</taxon>
        <taxon>Enterobacterales</taxon>
        <taxon>Yersiniaceae</taxon>
        <taxon>Yersinia</taxon>
    </lineage>
</organism>
<evidence type="ECO:0000256" key="6">
    <source>
        <dbReference type="ARBA" id="ARBA00022970"/>
    </source>
</evidence>
<dbReference type="InterPro" id="IPR003593">
    <property type="entry name" value="AAA+_ATPase"/>
</dbReference>
<dbReference type="NCBIfam" id="NF007908">
    <property type="entry name" value="PRK10619.1"/>
    <property type="match status" value="1"/>
</dbReference>
<dbReference type="InterPro" id="IPR003439">
    <property type="entry name" value="ABC_transporter-like_ATP-bd"/>
</dbReference>
<evidence type="ECO:0000256" key="4">
    <source>
        <dbReference type="ARBA" id="ARBA00022741"/>
    </source>
</evidence>
<dbReference type="InterPro" id="IPR030679">
    <property type="entry name" value="ABC_ATPase_HisP-typ"/>
</dbReference>
<dbReference type="GO" id="GO:0015424">
    <property type="term" value="F:ABC-type amino acid transporter activity"/>
    <property type="evidence" value="ECO:0007669"/>
    <property type="project" value="InterPro"/>
</dbReference>
<dbReference type="PIRSF" id="PIRSF039085">
    <property type="entry name" value="ABC_ATPase_HisP"/>
    <property type="match status" value="1"/>
</dbReference>
<dbReference type="InterPro" id="IPR050086">
    <property type="entry name" value="MetN_ABC_transporter-like"/>
</dbReference>
<evidence type="ECO:0000256" key="2">
    <source>
        <dbReference type="ARBA" id="ARBA00005417"/>
    </source>
</evidence>
<evidence type="ECO:0000313" key="8">
    <source>
        <dbReference type="EMBL" id="CRY53133.1"/>
    </source>
</evidence>
<dbReference type="Gene3D" id="3.40.50.300">
    <property type="entry name" value="P-loop containing nucleotide triphosphate hydrolases"/>
    <property type="match status" value="1"/>
</dbReference>